<comment type="similarity">
    <text evidence="2">Belongs to the cytochrome P450 family.</text>
</comment>
<evidence type="ECO:0000256" key="1">
    <source>
        <dbReference type="ARBA" id="ARBA00001971"/>
    </source>
</evidence>
<dbReference type="GO" id="GO:0005737">
    <property type="term" value="C:cytoplasm"/>
    <property type="evidence" value="ECO:0007669"/>
    <property type="project" value="TreeGrafter"/>
</dbReference>
<keyword evidence="9" id="KW-1185">Reference proteome</keyword>
<keyword evidence="3 7" id="KW-0479">Metal-binding</keyword>
<evidence type="ECO:0000256" key="7">
    <source>
        <dbReference type="PIRSR" id="PIRSR602401-1"/>
    </source>
</evidence>
<evidence type="ECO:0000256" key="3">
    <source>
        <dbReference type="ARBA" id="ARBA00022723"/>
    </source>
</evidence>
<feature type="binding site" description="axial binding residue" evidence="7">
    <location>
        <position position="436"/>
    </location>
    <ligand>
        <name>heme</name>
        <dbReference type="ChEBI" id="CHEBI:30413"/>
    </ligand>
    <ligandPart>
        <name>Fe</name>
        <dbReference type="ChEBI" id="CHEBI:18248"/>
    </ligandPart>
</feature>
<evidence type="ECO:0000256" key="4">
    <source>
        <dbReference type="ARBA" id="ARBA00023002"/>
    </source>
</evidence>
<keyword evidence="6" id="KW-0503">Monooxygenase</keyword>
<dbReference type="Proteomes" id="UP001152888">
    <property type="component" value="Unassembled WGS sequence"/>
</dbReference>
<comment type="caution">
    <text evidence="8">The sequence shown here is derived from an EMBL/GenBank/DDBJ whole genome shotgun (WGS) entry which is preliminary data.</text>
</comment>
<accession>A0A9P0PTE0</accession>
<dbReference type="GO" id="GO:0005506">
    <property type="term" value="F:iron ion binding"/>
    <property type="evidence" value="ECO:0007669"/>
    <property type="project" value="InterPro"/>
</dbReference>
<dbReference type="InterPro" id="IPR050182">
    <property type="entry name" value="Cytochrome_P450_fam2"/>
</dbReference>
<dbReference type="PANTHER" id="PTHR24300:SF403">
    <property type="entry name" value="CYTOCHROME P450 306A1"/>
    <property type="match status" value="1"/>
</dbReference>
<dbReference type="PRINTS" id="PR00463">
    <property type="entry name" value="EP450I"/>
</dbReference>
<dbReference type="Pfam" id="PF00067">
    <property type="entry name" value="p450"/>
    <property type="match status" value="1"/>
</dbReference>
<protein>
    <recommendedName>
        <fullName evidence="10">Cytochrome P450</fullName>
    </recommendedName>
</protein>
<evidence type="ECO:0000256" key="6">
    <source>
        <dbReference type="ARBA" id="ARBA00023033"/>
    </source>
</evidence>
<evidence type="ECO:0008006" key="10">
    <source>
        <dbReference type="Google" id="ProtNLM"/>
    </source>
</evidence>
<evidence type="ECO:0000313" key="8">
    <source>
        <dbReference type="EMBL" id="CAH1998238.1"/>
    </source>
</evidence>
<dbReference type="AlphaFoldDB" id="A0A9P0PTE0"/>
<dbReference type="GO" id="GO:0008395">
    <property type="term" value="F:steroid hydroxylase activity"/>
    <property type="evidence" value="ECO:0007669"/>
    <property type="project" value="TreeGrafter"/>
</dbReference>
<dbReference type="InterPro" id="IPR036396">
    <property type="entry name" value="Cyt_P450_sf"/>
</dbReference>
<proteinExistence type="inferred from homology"/>
<dbReference type="GO" id="GO:0006805">
    <property type="term" value="P:xenobiotic metabolic process"/>
    <property type="evidence" value="ECO:0007669"/>
    <property type="project" value="TreeGrafter"/>
</dbReference>
<gene>
    <name evidence="8" type="ORF">ACAOBT_LOCUS24242</name>
</gene>
<dbReference type="Gene3D" id="1.10.630.10">
    <property type="entry name" value="Cytochrome P450"/>
    <property type="match status" value="1"/>
</dbReference>
<dbReference type="GO" id="GO:0006082">
    <property type="term" value="P:organic acid metabolic process"/>
    <property type="evidence" value="ECO:0007669"/>
    <property type="project" value="TreeGrafter"/>
</dbReference>
<dbReference type="SUPFAM" id="SSF48264">
    <property type="entry name" value="Cytochrome P450"/>
    <property type="match status" value="1"/>
</dbReference>
<reference evidence="8" key="1">
    <citation type="submission" date="2022-03" db="EMBL/GenBank/DDBJ databases">
        <authorList>
            <person name="Sayadi A."/>
        </authorList>
    </citation>
    <scope>NUCLEOTIDE SEQUENCE</scope>
</reference>
<dbReference type="EMBL" id="CAKOFQ010007319">
    <property type="protein sequence ID" value="CAH1998238.1"/>
    <property type="molecule type" value="Genomic_DNA"/>
</dbReference>
<name>A0A9P0PTE0_ACAOB</name>
<dbReference type="PRINTS" id="PR00385">
    <property type="entry name" value="P450"/>
</dbReference>
<dbReference type="FunFam" id="1.10.630.10:FF:000036">
    <property type="entry name" value="CYtochrome P450 family"/>
    <property type="match status" value="1"/>
</dbReference>
<dbReference type="InterPro" id="IPR002401">
    <property type="entry name" value="Cyt_P450_E_grp-I"/>
</dbReference>
<dbReference type="OrthoDB" id="1844152at2759"/>
<keyword evidence="4" id="KW-0560">Oxidoreductase</keyword>
<dbReference type="InterPro" id="IPR001128">
    <property type="entry name" value="Cyt_P450"/>
</dbReference>
<dbReference type="GO" id="GO:0016712">
    <property type="term" value="F:oxidoreductase activity, acting on paired donors, with incorporation or reduction of molecular oxygen, reduced flavin or flavoprotein as one donor, and incorporation of one atom of oxygen"/>
    <property type="evidence" value="ECO:0007669"/>
    <property type="project" value="TreeGrafter"/>
</dbReference>
<sequence>MLLVILITIAILLITFHYWRNCKLPPGPWSLPFLGYLPFLDPKNPQISLTNLSKKYGTIYGLWLGSVYTVVLTDPKIIKTAFSKDATTGRAPLYLTHGIMEGWGLICTEGEIWKDQRKFVFNCLRKLGAARSGQSKGKLEGMIMEHVIEFVEYIQSKSETVTIDPLEPLRHSLGSIVNMIVCGKTWDRNNETWKWLLQVQEDGTQMMGVAGPLNFLPILRFIPKFKNTMKFLIDGKYRQHGLYKTLIAAQKKNLSLNDYESSNFIREFLLEKNSKSSEIQEKFYNDQQFHHLLGDLFGAGLDTTLTTIRWYFLYIAKHQKVQVKIKNEIKEVLQDRQPALRDIPYLPLVEASICEVQRIRSVVPVGIPHGTTTDTDIEGYFIPRGTMLVPLQWAIHMNEEVWSEPEKFDPGRFLDDNGQIKKNEYFMPFQVGKRMCVGDELARSLMFLFVVTTLQNFRISLEDQNVDLNGECGITLTPKHHRLIFSKE</sequence>
<evidence type="ECO:0000313" key="9">
    <source>
        <dbReference type="Proteomes" id="UP001152888"/>
    </source>
</evidence>
<comment type="cofactor">
    <cofactor evidence="1 7">
        <name>heme</name>
        <dbReference type="ChEBI" id="CHEBI:30413"/>
    </cofactor>
</comment>
<dbReference type="PANTHER" id="PTHR24300">
    <property type="entry name" value="CYTOCHROME P450 508A4-RELATED"/>
    <property type="match status" value="1"/>
</dbReference>
<evidence type="ECO:0000256" key="2">
    <source>
        <dbReference type="ARBA" id="ARBA00010617"/>
    </source>
</evidence>
<organism evidence="8 9">
    <name type="scientific">Acanthoscelides obtectus</name>
    <name type="common">Bean weevil</name>
    <name type="synonym">Bruchus obtectus</name>
    <dbReference type="NCBI Taxonomy" id="200917"/>
    <lineage>
        <taxon>Eukaryota</taxon>
        <taxon>Metazoa</taxon>
        <taxon>Ecdysozoa</taxon>
        <taxon>Arthropoda</taxon>
        <taxon>Hexapoda</taxon>
        <taxon>Insecta</taxon>
        <taxon>Pterygota</taxon>
        <taxon>Neoptera</taxon>
        <taxon>Endopterygota</taxon>
        <taxon>Coleoptera</taxon>
        <taxon>Polyphaga</taxon>
        <taxon>Cucujiformia</taxon>
        <taxon>Chrysomeloidea</taxon>
        <taxon>Chrysomelidae</taxon>
        <taxon>Bruchinae</taxon>
        <taxon>Bruchini</taxon>
        <taxon>Acanthoscelides</taxon>
    </lineage>
</organism>
<dbReference type="GO" id="GO:0020037">
    <property type="term" value="F:heme binding"/>
    <property type="evidence" value="ECO:0007669"/>
    <property type="project" value="InterPro"/>
</dbReference>
<keyword evidence="5 7" id="KW-0408">Iron</keyword>
<keyword evidence="7" id="KW-0349">Heme</keyword>
<evidence type="ECO:0000256" key="5">
    <source>
        <dbReference type="ARBA" id="ARBA00023004"/>
    </source>
</evidence>